<dbReference type="PANTHER" id="PTHR43375:SF1">
    <property type="entry name" value="OROTIDINE 5'-PHOSPHATE DECARBOXYLASE"/>
    <property type="match status" value="1"/>
</dbReference>
<dbReference type="InterPro" id="IPR013785">
    <property type="entry name" value="Aldolase_TIM"/>
</dbReference>
<dbReference type="Pfam" id="PF00215">
    <property type="entry name" value="OMPdecase"/>
    <property type="match status" value="1"/>
</dbReference>
<dbReference type="InterPro" id="IPR004467">
    <property type="entry name" value="Or_phspho_trans_dom"/>
</dbReference>
<keyword evidence="12" id="KW-0210">Decarboxylase</keyword>
<dbReference type="InterPro" id="IPR011060">
    <property type="entry name" value="RibuloseP-bd_barrel"/>
</dbReference>
<evidence type="ECO:0000256" key="14">
    <source>
        <dbReference type="ARBA" id="ARBA00023239"/>
    </source>
</evidence>
<dbReference type="GO" id="GO:0006207">
    <property type="term" value="P:'de novo' pyrimidine nucleobase biosynthetic process"/>
    <property type="evidence" value="ECO:0007669"/>
    <property type="project" value="InterPro"/>
</dbReference>
<organism evidence="19 20">
    <name type="scientific">Triparma strigata</name>
    <dbReference type="NCBI Taxonomy" id="1606541"/>
    <lineage>
        <taxon>Eukaryota</taxon>
        <taxon>Sar</taxon>
        <taxon>Stramenopiles</taxon>
        <taxon>Ochrophyta</taxon>
        <taxon>Bolidophyceae</taxon>
        <taxon>Parmales</taxon>
        <taxon>Triparmaceae</taxon>
        <taxon>Triparma</taxon>
    </lineage>
</organism>
<evidence type="ECO:0000256" key="12">
    <source>
        <dbReference type="ARBA" id="ARBA00022793"/>
    </source>
</evidence>
<dbReference type="InterPro" id="IPR018089">
    <property type="entry name" value="OMPdecase_AS"/>
</dbReference>
<evidence type="ECO:0000256" key="6">
    <source>
        <dbReference type="ARBA" id="ARBA00011738"/>
    </source>
</evidence>
<sequence>MSFFSRISDRSKEIDSLLCVGLDPHLAELNVASDADEETVAAAALQFCKSIIEATHPYAVSYKPNSAFFESLGEPGHATLTSVISSIPNSIPVLLDCKRGDIGSTASAYAQASYVKSGADGVTLSPLMGYDSVEPFVTGEFAGKGGAFLLCKTSNPGSEDILKGVAGKIARLAGEWSERANGEKGGVPCLGLVVGATDAAALRQARMEAKGLWILSPGVGAQGGDLDAALMAGLDEEGSGMLVPVSRGISRAEDRAEAAKKLRDDINDARKRVVEGKSKKEDGIETFQTEFIEFALQQGVLKFGSFTLKSGRESPYFFNAGLFDSGAALFKLGKAYAASIMSSELALTSSSVKFDVIFGPAYKGISLGAIVAAALYADFGVDVGFAYNRKEAKDHGEGGMLVGASMKGKKVLVVDDVISAGTAIRESHSMLTKIEAIPVGVSIALDRAEKRALDDPVSAVQAVARDLAIPVVSIVGLKQLFGFLSGSGDFDASILEAVTKYRSEYGVD</sequence>
<comment type="pathway">
    <text evidence="2">Pyrimidine metabolism; UMP biosynthesis via de novo pathway; UMP from orotate: step 2/2.</text>
</comment>
<dbReference type="GO" id="GO:0004590">
    <property type="term" value="F:orotidine-5'-phosphate decarboxylase activity"/>
    <property type="evidence" value="ECO:0007669"/>
    <property type="project" value="UniProtKB-EC"/>
</dbReference>
<evidence type="ECO:0000259" key="18">
    <source>
        <dbReference type="SMART" id="SM00934"/>
    </source>
</evidence>
<dbReference type="GO" id="GO:0006221">
    <property type="term" value="P:pyrimidine nucleotide biosynthetic process"/>
    <property type="evidence" value="ECO:0007669"/>
    <property type="project" value="UniProtKB-KW"/>
</dbReference>
<dbReference type="CDD" id="cd04725">
    <property type="entry name" value="OMP_decarboxylase_like"/>
    <property type="match status" value="1"/>
</dbReference>
<evidence type="ECO:0000256" key="1">
    <source>
        <dbReference type="ARBA" id="ARBA00003769"/>
    </source>
</evidence>
<dbReference type="InterPro" id="IPR011995">
    <property type="entry name" value="OMPdecase_type-2"/>
</dbReference>
<dbReference type="PANTHER" id="PTHR43375">
    <property type="entry name" value="OROTIDINE 5'-PHOSPHATE DECARBOXYLASE"/>
    <property type="match status" value="1"/>
</dbReference>
<gene>
    <name evidence="19" type="ORF">TrST_g7510</name>
</gene>
<evidence type="ECO:0000256" key="5">
    <source>
        <dbReference type="ARBA" id="ARBA00008847"/>
    </source>
</evidence>
<dbReference type="InterPro" id="IPR001754">
    <property type="entry name" value="OMPdeCOase_dom"/>
</dbReference>
<dbReference type="SMART" id="SM00934">
    <property type="entry name" value="OMPdecase"/>
    <property type="match status" value="1"/>
</dbReference>
<keyword evidence="11" id="KW-0808">Transferase</keyword>
<dbReference type="FunFam" id="3.40.50.2020:FF:000008">
    <property type="entry name" value="Orotate phosphoribosyltransferase"/>
    <property type="match status" value="1"/>
</dbReference>
<evidence type="ECO:0000256" key="11">
    <source>
        <dbReference type="ARBA" id="ARBA00022679"/>
    </source>
</evidence>
<dbReference type="EMBL" id="BRXY01000112">
    <property type="protein sequence ID" value="GMH66890.1"/>
    <property type="molecule type" value="Genomic_DNA"/>
</dbReference>
<reference evidence="20" key="1">
    <citation type="journal article" date="2023" name="Commun. Biol.">
        <title>Genome analysis of Parmales, the sister group of diatoms, reveals the evolutionary specialization of diatoms from phago-mixotrophs to photoautotrophs.</title>
        <authorList>
            <person name="Ban H."/>
            <person name="Sato S."/>
            <person name="Yoshikawa S."/>
            <person name="Yamada K."/>
            <person name="Nakamura Y."/>
            <person name="Ichinomiya M."/>
            <person name="Sato N."/>
            <person name="Blanc-Mathieu R."/>
            <person name="Endo H."/>
            <person name="Kuwata A."/>
            <person name="Ogata H."/>
        </authorList>
    </citation>
    <scope>NUCLEOTIDE SEQUENCE [LARGE SCALE GENOMIC DNA]</scope>
    <source>
        <strain evidence="20">NIES 3701</strain>
    </source>
</reference>
<keyword evidence="20" id="KW-1185">Reference proteome</keyword>
<keyword evidence="13" id="KW-0665">Pyrimidine biosynthesis</keyword>
<accession>A0A9W7E6G4</accession>
<dbReference type="SUPFAM" id="SSF51366">
    <property type="entry name" value="Ribulose-phoshate binding barrel"/>
    <property type="match status" value="1"/>
</dbReference>
<dbReference type="Gene3D" id="3.20.20.70">
    <property type="entry name" value="Aldolase class I"/>
    <property type="match status" value="1"/>
</dbReference>
<dbReference type="Gene3D" id="3.40.50.2020">
    <property type="match status" value="1"/>
</dbReference>
<dbReference type="InterPro" id="IPR000836">
    <property type="entry name" value="PRTase_dom"/>
</dbReference>
<dbReference type="CDD" id="cd06223">
    <property type="entry name" value="PRTases_typeI"/>
    <property type="match status" value="1"/>
</dbReference>
<dbReference type="NCBIfam" id="TIGR02127">
    <property type="entry name" value="pyrF_sub2"/>
    <property type="match status" value="1"/>
</dbReference>
<keyword evidence="10" id="KW-0328">Glycosyltransferase</keyword>
<evidence type="ECO:0000256" key="4">
    <source>
        <dbReference type="ARBA" id="ARBA00006340"/>
    </source>
</evidence>
<dbReference type="EC" id="2.4.2.10" evidence="7"/>
<proteinExistence type="inferred from homology"/>
<dbReference type="InterPro" id="IPR029057">
    <property type="entry name" value="PRTase-like"/>
</dbReference>
<comment type="similarity">
    <text evidence="5">Belongs to the OMP decarboxylase family. Type 2 subfamily.</text>
</comment>
<dbReference type="PROSITE" id="PS00156">
    <property type="entry name" value="OMPDECASE"/>
    <property type="match status" value="1"/>
</dbReference>
<evidence type="ECO:0000256" key="15">
    <source>
        <dbReference type="ARBA" id="ARBA00033428"/>
    </source>
</evidence>
<keyword evidence="14" id="KW-0456">Lyase</keyword>
<dbReference type="SUPFAM" id="SSF53271">
    <property type="entry name" value="PRTase-like"/>
    <property type="match status" value="1"/>
</dbReference>
<evidence type="ECO:0000256" key="10">
    <source>
        <dbReference type="ARBA" id="ARBA00022676"/>
    </source>
</evidence>
<evidence type="ECO:0000256" key="2">
    <source>
        <dbReference type="ARBA" id="ARBA00004861"/>
    </source>
</evidence>
<comment type="similarity">
    <text evidence="4">Belongs to the purine/pyrimidine phosphoribosyltransferase family. PyrE subfamily.</text>
</comment>
<evidence type="ECO:0000256" key="9">
    <source>
        <dbReference type="ARBA" id="ARBA00021923"/>
    </source>
</evidence>
<dbReference type="Pfam" id="PF00156">
    <property type="entry name" value="Pribosyltran"/>
    <property type="match status" value="1"/>
</dbReference>
<evidence type="ECO:0000313" key="20">
    <source>
        <dbReference type="Proteomes" id="UP001165085"/>
    </source>
</evidence>
<dbReference type="OrthoDB" id="5553476at2759"/>
<dbReference type="HAMAP" id="MF_01208">
    <property type="entry name" value="PyrE"/>
    <property type="match status" value="1"/>
</dbReference>
<evidence type="ECO:0000256" key="13">
    <source>
        <dbReference type="ARBA" id="ARBA00022975"/>
    </source>
</evidence>
<evidence type="ECO:0000256" key="17">
    <source>
        <dbReference type="SAM" id="Coils"/>
    </source>
</evidence>
<comment type="subunit">
    <text evidence="6">Homodimer.</text>
</comment>
<evidence type="ECO:0000256" key="8">
    <source>
        <dbReference type="ARBA" id="ARBA00012321"/>
    </source>
</evidence>
<evidence type="ECO:0000313" key="19">
    <source>
        <dbReference type="EMBL" id="GMH66890.1"/>
    </source>
</evidence>
<name>A0A9W7E6G4_9STRA</name>
<evidence type="ECO:0000256" key="16">
    <source>
        <dbReference type="ARBA" id="ARBA00049157"/>
    </source>
</evidence>
<comment type="catalytic activity">
    <reaction evidence="16">
        <text>orotidine 5'-phosphate + H(+) = UMP + CO2</text>
        <dbReference type="Rhea" id="RHEA:11596"/>
        <dbReference type="ChEBI" id="CHEBI:15378"/>
        <dbReference type="ChEBI" id="CHEBI:16526"/>
        <dbReference type="ChEBI" id="CHEBI:57538"/>
        <dbReference type="ChEBI" id="CHEBI:57865"/>
        <dbReference type="EC" id="4.1.1.23"/>
    </reaction>
</comment>
<comment type="pathway">
    <text evidence="3">Pyrimidine metabolism; UMP biosynthesis via de novo pathway; UMP from orotate: step 1/2.</text>
</comment>
<evidence type="ECO:0000256" key="7">
    <source>
        <dbReference type="ARBA" id="ARBA00011971"/>
    </source>
</evidence>
<dbReference type="InterPro" id="IPR023031">
    <property type="entry name" value="OPRT"/>
</dbReference>
<dbReference type="AlphaFoldDB" id="A0A9W7E6G4"/>
<evidence type="ECO:0000256" key="3">
    <source>
        <dbReference type="ARBA" id="ARBA00004889"/>
    </source>
</evidence>
<feature type="coiled-coil region" evidence="17">
    <location>
        <begin position="249"/>
        <end position="279"/>
    </location>
</feature>
<dbReference type="GO" id="GO:0004588">
    <property type="term" value="F:orotate phosphoribosyltransferase activity"/>
    <property type="evidence" value="ECO:0007669"/>
    <property type="project" value="UniProtKB-EC"/>
</dbReference>
<protein>
    <recommendedName>
        <fullName evidence="9">Orotidine 5'-phosphate decarboxylase</fullName>
        <ecNumber evidence="7">2.4.2.10</ecNumber>
        <ecNumber evidence="8">4.1.1.23</ecNumber>
    </recommendedName>
    <alternativeName>
        <fullName evidence="15">OMP decarboxylase</fullName>
    </alternativeName>
</protein>
<comment type="caution">
    <text evidence="19">The sequence shown here is derived from an EMBL/GenBank/DDBJ whole genome shotgun (WGS) entry which is preliminary data.</text>
</comment>
<dbReference type="Proteomes" id="UP001165085">
    <property type="component" value="Unassembled WGS sequence"/>
</dbReference>
<feature type="domain" description="Orotidine 5'-phosphate decarboxylase" evidence="18">
    <location>
        <begin position="17"/>
        <end position="262"/>
    </location>
</feature>
<dbReference type="EC" id="4.1.1.23" evidence="8"/>
<dbReference type="NCBIfam" id="TIGR00336">
    <property type="entry name" value="pyrE"/>
    <property type="match status" value="1"/>
</dbReference>
<keyword evidence="17" id="KW-0175">Coiled coil</keyword>
<comment type="function">
    <text evidence="1">Catalyzes the transfer of a ribosyl phosphate group from 5-phosphoribose 1-diphosphate to orotate, leading to the formation of orotidine monophosphate (OMP).</text>
</comment>